<sequence>MGRPAYNPKGVNQYSQGKGQGTKSSKPMQGRMPINLDKRIRAIASHEGITISKIMEEAFRVFLKEYEERSSYQNGGLLYARQSQD</sequence>
<protein>
    <recommendedName>
        <fullName evidence="3">Ribbon-helix-helix protein, CopG family</fullName>
    </recommendedName>
</protein>
<accession>A0A6B3NEI2</accession>
<dbReference type="Gene3D" id="1.10.1220.10">
    <property type="entry name" value="Met repressor-like"/>
    <property type="match status" value="1"/>
</dbReference>
<gene>
    <name evidence="2" type="ORF">F6J89_13050</name>
</gene>
<dbReference type="EMBL" id="JAAHFQ010000226">
    <property type="protein sequence ID" value="NER28524.1"/>
    <property type="molecule type" value="Genomic_DNA"/>
</dbReference>
<reference evidence="2" key="1">
    <citation type="submission" date="2019-11" db="EMBL/GenBank/DDBJ databases">
        <title>Genomic insights into an expanded diversity of filamentous marine cyanobacteria reveals the extraordinary biosynthetic potential of Moorea and Okeania.</title>
        <authorList>
            <person name="Ferreira Leao T."/>
            <person name="Wang M."/>
            <person name="Moss N."/>
            <person name="Da Silva R."/>
            <person name="Sanders J."/>
            <person name="Nurk S."/>
            <person name="Gurevich A."/>
            <person name="Humphrey G."/>
            <person name="Reher R."/>
            <person name="Zhu Q."/>
            <person name="Belda-Ferre P."/>
            <person name="Glukhov E."/>
            <person name="Rex R."/>
            <person name="Dorrestein P.C."/>
            <person name="Knight R."/>
            <person name="Pevzner P."/>
            <person name="Gerwick W.H."/>
            <person name="Gerwick L."/>
        </authorList>
    </citation>
    <scope>NUCLEOTIDE SEQUENCE</scope>
    <source>
        <strain evidence="2">SIO1C4</strain>
    </source>
</reference>
<organism evidence="2">
    <name type="scientific">Symploca sp. SIO1C4</name>
    <dbReference type="NCBI Taxonomy" id="2607765"/>
    <lineage>
        <taxon>Bacteria</taxon>
        <taxon>Bacillati</taxon>
        <taxon>Cyanobacteriota</taxon>
        <taxon>Cyanophyceae</taxon>
        <taxon>Coleofasciculales</taxon>
        <taxon>Coleofasciculaceae</taxon>
        <taxon>Symploca</taxon>
    </lineage>
</organism>
<dbReference type="AlphaFoldDB" id="A0A6B3NEI2"/>
<evidence type="ECO:0000256" key="1">
    <source>
        <dbReference type="SAM" id="MobiDB-lite"/>
    </source>
</evidence>
<comment type="caution">
    <text evidence="2">The sequence shown here is derived from an EMBL/GenBank/DDBJ whole genome shotgun (WGS) entry which is preliminary data.</text>
</comment>
<proteinExistence type="predicted"/>
<name>A0A6B3NEI2_9CYAN</name>
<feature type="region of interest" description="Disordered" evidence="1">
    <location>
        <begin position="1"/>
        <end position="31"/>
    </location>
</feature>
<dbReference type="GO" id="GO:0006355">
    <property type="term" value="P:regulation of DNA-templated transcription"/>
    <property type="evidence" value="ECO:0007669"/>
    <property type="project" value="InterPro"/>
</dbReference>
<dbReference type="InterPro" id="IPR013321">
    <property type="entry name" value="Arc_rbn_hlx_hlx"/>
</dbReference>
<evidence type="ECO:0008006" key="3">
    <source>
        <dbReference type="Google" id="ProtNLM"/>
    </source>
</evidence>
<evidence type="ECO:0000313" key="2">
    <source>
        <dbReference type="EMBL" id="NER28524.1"/>
    </source>
</evidence>
<feature type="compositionally biased region" description="Polar residues" evidence="1">
    <location>
        <begin position="10"/>
        <end position="27"/>
    </location>
</feature>